<evidence type="ECO:0000256" key="2">
    <source>
        <dbReference type="PROSITE-ProRule" id="PRU00117"/>
    </source>
</evidence>
<dbReference type="InterPro" id="IPR004087">
    <property type="entry name" value="KH_dom"/>
</dbReference>
<gene>
    <name evidence="5" type="ORF">F1559_001328</name>
</gene>
<sequence>MTWWRATPSESAAARRMAPYRRRASSSGEGVRCWPERKLRSLTDRRTVVRDSTSELVCRVTCSDSLRMTDAQITRLDGIWGNNGLRGERAERAKRDGGAGVLDTASLLTGRTGSLESLHSQVSLVSPTPTPWGSTVSLSNSSVNYSAGVAPATEGEGVTGASWARGSPSGTGAGEMPLPEGLGGVFGGSTGSRNVELSHETLGANKVNTYSTYSFGAASKAGLGTSALPTTYEDSVPSYLLQEGHELKAHDIWAPEDTRDVWGESTGNSLHSTQAFSVPRLGERWNPRPFLAPLQSTGRSGMAPLPPRRCASFAALPSDSSAPVAASFSANTAKLVLEELRQEKVILENMKERVPRVWLLLCAEIHRVQEILQQYCANASSDDGITLSRNFSRNVPESLGAPSNATLSGNSNGTLHLGMPRSSSGSFYNESTIPVPVAHSASDSIAYGSGLLSDATTQDTGDPVPLTRAAIIAGASSESIGPGVVLPVTASNKAHGRNIIKKRCRVSVPADQYPDYNFVGRLLGPRGATLKKLERETGCKIMIRGKGSIRKDKESEVRGKPGWEHVFSEPLHVILEAEMEESQADYALERAKELVELLLIPVPEDRDTLKREQLRELAILNGTLRCSWPGNESGSAAPTTTTASNPGTSATEMQLGLASGRRTRRSLSTTGAVSAGTRSGAASSGSAGSPQSNNEYRIFGLGGSLGNLSLSDMNG</sequence>
<keyword evidence="1 2" id="KW-0694">RNA-binding</keyword>
<dbReference type="Pfam" id="PF22675">
    <property type="entry name" value="KH-I_KHDC4-BBP"/>
    <property type="match status" value="1"/>
</dbReference>
<dbReference type="Gene3D" id="3.30.1370.10">
    <property type="entry name" value="K Homology domain, type 1"/>
    <property type="match status" value="1"/>
</dbReference>
<evidence type="ECO:0000313" key="5">
    <source>
        <dbReference type="EMBL" id="KAF6000423.1"/>
    </source>
</evidence>
<dbReference type="InterPro" id="IPR036612">
    <property type="entry name" value="KH_dom_type_1_sf"/>
</dbReference>
<reference evidence="5 6" key="1">
    <citation type="journal article" date="2020" name="J. Phycol.">
        <title>Comparative genome analysis reveals Cyanidiococcus gen. nov., a new extremophilic red algal genus sister to Cyanidioschyzon (Cyanidioschyzonaceae, Rhodophyta).</title>
        <authorList>
            <person name="Liu S.-L."/>
            <person name="Chiang Y.-R."/>
            <person name="Yoon H.S."/>
            <person name="Fu H.-Y."/>
        </authorList>
    </citation>
    <scope>NUCLEOTIDE SEQUENCE [LARGE SCALE GENOMIC DNA]</scope>
    <source>
        <strain evidence="5 6">THAL066</strain>
    </source>
</reference>
<dbReference type="GO" id="GO:0005634">
    <property type="term" value="C:nucleus"/>
    <property type="evidence" value="ECO:0007669"/>
    <property type="project" value="TreeGrafter"/>
</dbReference>
<feature type="region of interest" description="Disordered" evidence="3">
    <location>
        <begin position="398"/>
        <end position="418"/>
    </location>
</feature>
<keyword evidence="6" id="KW-1185">Reference proteome</keyword>
<dbReference type="AlphaFoldDB" id="A0A7J7IBG4"/>
<proteinExistence type="predicted"/>
<feature type="domain" description="K Homology" evidence="4">
    <location>
        <begin position="500"/>
        <end position="596"/>
    </location>
</feature>
<dbReference type="InterPro" id="IPR055256">
    <property type="entry name" value="KH_1_KHDC4/BBP-like"/>
</dbReference>
<dbReference type="PANTHER" id="PTHR11208:SF42">
    <property type="entry name" value="QUAKING RELATED 54B, ISOFORM E"/>
    <property type="match status" value="1"/>
</dbReference>
<dbReference type="PANTHER" id="PTHR11208">
    <property type="entry name" value="RNA-BINDING PROTEIN RELATED"/>
    <property type="match status" value="1"/>
</dbReference>
<dbReference type="SMART" id="SM00322">
    <property type="entry name" value="KH"/>
    <property type="match status" value="1"/>
</dbReference>
<dbReference type="InterPro" id="IPR045071">
    <property type="entry name" value="BBP-like"/>
</dbReference>
<evidence type="ECO:0000259" key="4">
    <source>
        <dbReference type="SMART" id="SM00322"/>
    </source>
</evidence>
<name>A0A7J7IBG4_9RHOD</name>
<evidence type="ECO:0000256" key="1">
    <source>
        <dbReference type="ARBA" id="ARBA00022884"/>
    </source>
</evidence>
<dbReference type="OrthoDB" id="6777263at2759"/>
<dbReference type="GO" id="GO:0003729">
    <property type="term" value="F:mRNA binding"/>
    <property type="evidence" value="ECO:0007669"/>
    <property type="project" value="TreeGrafter"/>
</dbReference>
<comment type="caution">
    <text evidence="5">The sequence shown here is derived from an EMBL/GenBank/DDBJ whole genome shotgun (WGS) entry which is preliminary data.</text>
</comment>
<feature type="region of interest" description="Disordered" evidence="3">
    <location>
        <begin position="629"/>
        <end position="694"/>
    </location>
</feature>
<dbReference type="EMBL" id="VWRR01000020">
    <property type="protein sequence ID" value="KAF6000423.1"/>
    <property type="molecule type" value="Genomic_DNA"/>
</dbReference>
<dbReference type="CDD" id="cd22383">
    <property type="entry name" value="KH-I_Hqk_like"/>
    <property type="match status" value="1"/>
</dbReference>
<organism evidence="5 6">
    <name type="scientific">Cyanidiococcus yangmingshanensis</name>
    <dbReference type="NCBI Taxonomy" id="2690220"/>
    <lineage>
        <taxon>Eukaryota</taxon>
        <taxon>Rhodophyta</taxon>
        <taxon>Bangiophyceae</taxon>
        <taxon>Cyanidiales</taxon>
        <taxon>Cyanidiaceae</taxon>
        <taxon>Cyanidiococcus</taxon>
    </lineage>
</organism>
<dbReference type="PROSITE" id="PS50084">
    <property type="entry name" value="KH_TYPE_1"/>
    <property type="match status" value="1"/>
</dbReference>
<dbReference type="SUPFAM" id="SSF54791">
    <property type="entry name" value="Eukaryotic type KH-domain (KH-domain type I)"/>
    <property type="match status" value="1"/>
</dbReference>
<dbReference type="Proteomes" id="UP000530660">
    <property type="component" value="Unassembled WGS sequence"/>
</dbReference>
<accession>A0A7J7IBG4</accession>
<evidence type="ECO:0000313" key="6">
    <source>
        <dbReference type="Proteomes" id="UP000530660"/>
    </source>
</evidence>
<feature type="region of interest" description="Disordered" evidence="3">
    <location>
        <begin position="154"/>
        <end position="189"/>
    </location>
</feature>
<dbReference type="GO" id="GO:0048024">
    <property type="term" value="P:regulation of mRNA splicing, via spliceosome"/>
    <property type="evidence" value="ECO:0007669"/>
    <property type="project" value="TreeGrafter"/>
</dbReference>
<feature type="compositionally biased region" description="Low complexity" evidence="3">
    <location>
        <begin position="633"/>
        <end position="689"/>
    </location>
</feature>
<protein>
    <recommendedName>
        <fullName evidence="4">K Homology domain-containing protein</fullName>
    </recommendedName>
</protein>
<feature type="compositionally biased region" description="Polar residues" evidence="3">
    <location>
        <begin position="398"/>
        <end position="414"/>
    </location>
</feature>
<evidence type="ECO:0000256" key="3">
    <source>
        <dbReference type="SAM" id="MobiDB-lite"/>
    </source>
</evidence>